<evidence type="ECO:0000313" key="2">
    <source>
        <dbReference type="EMBL" id="CAE7220658.1"/>
    </source>
</evidence>
<name>A0A6S6WG87_9PLEO</name>
<evidence type="ECO:0000313" key="3">
    <source>
        <dbReference type="Proteomes" id="UP000472372"/>
    </source>
</evidence>
<proteinExistence type="predicted"/>
<gene>
    <name evidence="2" type="ORF">PTTW11_11347</name>
</gene>
<evidence type="ECO:0000259" key="1">
    <source>
        <dbReference type="Pfam" id="PF24864"/>
    </source>
</evidence>
<sequence length="647" mass="74993">MYQHGLRKGRALHCDVRWDFGFYDVPVRGLTQLKFTKHFFVASISGAYSVDMMQIPKADSIPMDPEEASFLTTFPAEMRNLIYDLLFKKDKPILLHNAEAFHPKEPSLEEYFNVDDYALGMQNYWKRYEEDVGLDEEFRHNFGDGLNLLSSCRQLYHEASGVLYGQNTFIISGVLSLHDTNEYYAISRSRYDDPTYSPPMYAARWLSSLGSQAELLSEVIIDTDALCLPNCFHSVRGYNILPLSGRASYHLEYQSSNFTEEEMSTIHRTKTLNNLLTALVEKNTFNLRRFDISSWLLQSIEVSKAGTRGFVKFYNSDPPVPPHMQDHRFTRSNFEVSSQGRHMTWAPRTPPKFTDMPPHIMSRIYKFACYNPYGVTFNLDTHTLHGVNMDLFHWGRFVLGNAELASSVSHMNRVTIKATSDRVVTNFNGFGYINHLTLQKTKHRAPKIFEGMINQARTDPEPLTLSLEIYPSHAATLSDVRVDIESIMHLLLKYKLHPKATIKLTLICPSGWQEQTSISIAKLQRQLFLLFSDMISEMKKLTFLKRPSHFLTWELWINGHGKLLNAIYPESSFKYAYRYGNLSEAEIDVLGSRRSIDLIHPQTNRRYPNDLLSAWKLLRNMHWPEWEERSLRLEQLIPPYEEESDDD</sequence>
<dbReference type="Proteomes" id="UP000472372">
    <property type="component" value="Chromosome 12"/>
</dbReference>
<protein>
    <recommendedName>
        <fullName evidence="1">DUF7730 domain-containing protein</fullName>
    </recommendedName>
</protein>
<dbReference type="InterPro" id="IPR056632">
    <property type="entry name" value="DUF7730"/>
</dbReference>
<organism evidence="2 3">
    <name type="scientific">Pyrenophora teres f. teres</name>
    <dbReference type="NCBI Taxonomy" id="97479"/>
    <lineage>
        <taxon>Eukaryota</taxon>
        <taxon>Fungi</taxon>
        <taxon>Dikarya</taxon>
        <taxon>Ascomycota</taxon>
        <taxon>Pezizomycotina</taxon>
        <taxon>Dothideomycetes</taxon>
        <taxon>Pleosporomycetidae</taxon>
        <taxon>Pleosporales</taxon>
        <taxon>Pleosporineae</taxon>
        <taxon>Pleosporaceae</taxon>
        <taxon>Pyrenophora</taxon>
    </lineage>
</organism>
<dbReference type="EMBL" id="HG992988">
    <property type="protein sequence ID" value="CAE7220658.1"/>
    <property type="molecule type" value="Genomic_DNA"/>
</dbReference>
<reference evidence="2" key="1">
    <citation type="submission" date="2021-02" db="EMBL/GenBank/DDBJ databases">
        <authorList>
            <person name="Syme A R."/>
            <person name="Syme A R."/>
            <person name="Moolhuijzen P."/>
        </authorList>
    </citation>
    <scope>NUCLEOTIDE SEQUENCE</scope>
    <source>
        <strain evidence="2">W1-1</strain>
    </source>
</reference>
<dbReference type="PANTHER" id="PTHR42085:SF1">
    <property type="entry name" value="F-BOX DOMAIN-CONTAINING PROTEIN"/>
    <property type="match status" value="1"/>
</dbReference>
<dbReference type="PANTHER" id="PTHR42085">
    <property type="entry name" value="F-BOX DOMAIN-CONTAINING PROTEIN"/>
    <property type="match status" value="1"/>
</dbReference>
<dbReference type="Pfam" id="PF24864">
    <property type="entry name" value="DUF7730"/>
    <property type="match status" value="1"/>
</dbReference>
<feature type="domain" description="DUF7730" evidence="1">
    <location>
        <begin position="67"/>
        <end position="173"/>
    </location>
</feature>
<dbReference type="AlphaFoldDB" id="A0A6S6WG87"/>
<accession>A0A6S6WG87</accession>
<dbReference type="InterPro" id="IPR038883">
    <property type="entry name" value="AN11006-like"/>
</dbReference>